<sequence length="392" mass="44973">MNARFELLTSKRNVTKVFNDNFFYIRDVFFANLKSRFLFTMVGKQPPSTSNDFPLSEKFNMAASNFAREQLEKHGWKEGSGLGRHEHGRPDPIKVKLKMDTAGVGHNISDQFTFNWWEHAFNKAASNITVESSESGVSVKKTTDQELKLSTSESVMTGKFDNKVMLYGSFIKGATLTNGIQDEKEDDSQSEDSSDEEDKDSKVSKLTDEELFKACGGRTAHKAARHGHKLNGKLQRIQEQERELLKKYLAKKESRTAYQEEDNSSTSSSLSTDQGDSNIHTKPSSTECEEVKDRGEKKKKKRKDREISDDDKKLKKKKRHNKEEEMMELQNNELCNENNTEECENSNIKTSKKKKKRKIKNEESDAVIVVNETESKKVTKKNKKKKKEKKIF</sequence>
<dbReference type="PANTHER" id="PTHR23149">
    <property type="entry name" value="G PATCH DOMAIN CONTAINING PROTEIN"/>
    <property type="match status" value="1"/>
</dbReference>
<proteinExistence type="predicted"/>
<dbReference type="GeneID" id="109468807"/>
<evidence type="ECO:0000259" key="3">
    <source>
        <dbReference type="PROSITE" id="PS50174"/>
    </source>
</evidence>
<evidence type="ECO:0000256" key="2">
    <source>
        <dbReference type="SAM" id="MobiDB-lite"/>
    </source>
</evidence>
<feature type="region of interest" description="Disordered" evidence="2">
    <location>
        <begin position="253"/>
        <end position="361"/>
    </location>
</feature>
<dbReference type="GO" id="GO:0003676">
    <property type="term" value="F:nucleic acid binding"/>
    <property type="evidence" value="ECO:0007669"/>
    <property type="project" value="InterPro"/>
</dbReference>
<dbReference type="InterPro" id="IPR000467">
    <property type="entry name" value="G_patch_dom"/>
</dbReference>
<dbReference type="SMART" id="SM00443">
    <property type="entry name" value="G_patch"/>
    <property type="match status" value="1"/>
</dbReference>
<accession>A0A6P4YZF9</accession>
<feature type="compositionally biased region" description="Low complexity" evidence="2">
    <location>
        <begin position="328"/>
        <end position="338"/>
    </location>
</feature>
<feature type="compositionally biased region" description="Basic and acidic residues" evidence="2">
    <location>
        <begin position="304"/>
        <end position="313"/>
    </location>
</feature>
<dbReference type="Proteomes" id="UP000515135">
    <property type="component" value="Unplaced"/>
</dbReference>
<feature type="compositionally biased region" description="Acidic residues" evidence="2">
    <location>
        <begin position="183"/>
        <end position="198"/>
    </location>
</feature>
<dbReference type="PROSITE" id="PS50174">
    <property type="entry name" value="G_PATCH"/>
    <property type="match status" value="1"/>
</dbReference>
<gene>
    <name evidence="5" type="primary">LOC109468807</name>
</gene>
<evidence type="ECO:0000313" key="5">
    <source>
        <dbReference type="RefSeq" id="XP_019622706.1"/>
    </source>
</evidence>
<dbReference type="GO" id="GO:0005730">
    <property type="term" value="C:nucleolus"/>
    <property type="evidence" value="ECO:0007669"/>
    <property type="project" value="TreeGrafter"/>
</dbReference>
<organism evidence="4 5">
    <name type="scientific">Branchiostoma belcheri</name>
    <name type="common">Amphioxus</name>
    <dbReference type="NCBI Taxonomy" id="7741"/>
    <lineage>
        <taxon>Eukaryota</taxon>
        <taxon>Metazoa</taxon>
        <taxon>Chordata</taxon>
        <taxon>Cephalochordata</taxon>
        <taxon>Leptocardii</taxon>
        <taxon>Amphioxiformes</taxon>
        <taxon>Branchiostomatidae</taxon>
        <taxon>Branchiostoma</taxon>
    </lineage>
</organism>
<evidence type="ECO:0000256" key="1">
    <source>
        <dbReference type="ARBA" id="ARBA00040365"/>
    </source>
</evidence>
<reference evidence="5" key="1">
    <citation type="submission" date="2025-08" db="UniProtKB">
        <authorList>
            <consortium name="RefSeq"/>
        </authorList>
    </citation>
    <scope>IDENTIFICATION</scope>
    <source>
        <tissue evidence="5">Gonad</tissue>
    </source>
</reference>
<evidence type="ECO:0000313" key="4">
    <source>
        <dbReference type="Proteomes" id="UP000515135"/>
    </source>
</evidence>
<feature type="region of interest" description="Disordered" evidence="2">
    <location>
        <begin position="178"/>
        <end position="205"/>
    </location>
</feature>
<keyword evidence="4" id="KW-1185">Reference proteome</keyword>
<dbReference type="InterPro" id="IPR050656">
    <property type="entry name" value="PINX1"/>
</dbReference>
<dbReference type="RefSeq" id="XP_019622706.1">
    <property type="nucleotide sequence ID" value="XM_019767147.1"/>
</dbReference>
<dbReference type="OrthoDB" id="10019757at2759"/>
<dbReference type="AlphaFoldDB" id="A0A6P4YZF9"/>
<dbReference type="Pfam" id="PF01585">
    <property type="entry name" value="G-patch"/>
    <property type="match status" value="1"/>
</dbReference>
<dbReference type="KEGG" id="bbel:109468807"/>
<feature type="compositionally biased region" description="Basic residues" evidence="2">
    <location>
        <begin position="350"/>
        <end position="359"/>
    </location>
</feature>
<feature type="compositionally biased region" description="Polar residues" evidence="2">
    <location>
        <begin position="273"/>
        <end position="286"/>
    </location>
</feature>
<protein>
    <recommendedName>
        <fullName evidence="1">G patch domain-containing protein 4</fullName>
    </recommendedName>
</protein>
<name>A0A6P4YZF9_BRABE</name>
<feature type="domain" description="G-patch" evidence="3">
    <location>
        <begin position="63"/>
        <end position="109"/>
    </location>
</feature>
<dbReference type="PANTHER" id="PTHR23149:SF9">
    <property type="entry name" value="G PATCH DOMAIN-CONTAINING PROTEIN 4"/>
    <property type="match status" value="1"/>
</dbReference>